<evidence type="ECO:0000256" key="1">
    <source>
        <dbReference type="SAM" id="Coils"/>
    </source>
</evidence>
<keyword evidence="1" id="KW-0175">Coiled coil</keyword>
<accession>A0ABU7RLD9</accession>
<evidence type="ECO:0000313" key="5">
    <source>
        <dbReference type="Proteomes" id="UP001332243"/>
    </source>
</evidence>
<reference evidence="4 5" key="1">
    <citation type="submission" date="2024-01" db="EMBL/GenBank/DDBJ databases">
        <title>Genome insights into Plantactinospora sonchi sp. nov.</title>
        <authorList>
            <person name="Wang L."/>
        </authorList>
    </citation>
    <scope>NUCLEOTIDE SEQUENCE [LARGE SCALE GENOMIC DNA]</scope>
    <source>
        <strain evidence="4 5">NEAU-QY2</strain>
    </source>
</reference>
<feature type="transmembrane region" description="Helical" evidence="3">
    <location>
        <begin position="6"/>
        <end position="26"/>
    </location>
</feature>
<protein>
    <recommendedName>
        <fullName evidence="6">Secreted protein</fullName>
    </recommendedName>
</protein>
<feature type="compositionally biased region" description="Basic and acidic residues" evidence="2">
    <location>
        <begin position="182"/>
        <end position="193"/>
    </location>
</feature>
<dbReference type="EMBL" id="JAZGQK010000002">
    <property type="protein sequence ID" value="MEE6257312.1"/>
    <property type="molecule type" value="Genomic_DNA"/>
</dbReference>
<keyword evidence="3" id="KW-0812">Transmembrane</keyword>
<comment type="caution">
    <text evidence="4">The sequence shown here is derived from an EMBL/GenBank/DDBJ whole genome shotgun (WGS) entry which is preliminary data.</text>
</comment>
<evidence type="ECO:0000256" key="2">
    <source>
        <dbReference type="SAM" id="MobiDB-lite"/>
    </source>
</evidence>
<dbReference type="Proteomes" id="UP001332243">
    <property type="component" value="Unassembled WGS sequence"/>
</dbReference>
<evidence type="ECO:0000313" key="4">
    <source>
        <dbReference type="EMBL" id="MEE6257312.1"/>
    </source>
</evidence>
<dbReference type="RefSeq" id="WP_331212434.1">
    <property type="nucleotide sequence ID" value="NZ_JAZGQK010000002.1"/>
</dbReference>
<keyword evidence="3" id="KW-1133">Transmembrane helix</keyword>
<name>A0ABU7RLD9_9ACTN</name>
<sequence length="232" mass="26054">MSPTEIVLIVLVVLVVAAAVPAIWVASRRRALRSKFGPEYERLVAEQESRAAAERELRERERRHAELTLTPLSAESRQRYAADWEEIQARFVDSPGEAVGAADELVTRLVAERGYPTGEYDERLAHLSVEHAQTLGHYREAHDIHLRNERGEADTEELRQAVVHYRALFAELLGEDPVRQHRDADGVSRHDDAEAVGDGADPARQHDSTTDDGRRPHAAQPRPETPQDVSSR</sequence>
<evidence type="ECO:0000256" key="3">
    <source>
        <dbReference type="SAM" id="Phobius"/>
    </source>
</evidence>
<gene>
    <name evidence="4" type="ORF">V1633_02265</name>
</gene>
<keyword evidence="3" id="KW-0472">Membrane</keyword>
<proteinExistence type="predicted"/>
<keyword evidence="5" id="KW-1185">Reference proteome</keyword>
<organism evidence="4 5">
    <name type="scientific">Plantactinospora sonchi</name>
    <dbReference type="NCBI Taxonomy" id="1544735"/>
    <lineage>
        <taxon>Bacteria</taxon>
        <taxon>Bacillati</taxon>
        <taxon>Actinomycetota</taxon>
        <taxon>Actinomycetes</taxon>
        <taxon>Micromonosporales</taxon>
        <taxon>Micromonosporaceae</taxon>
        <taxon>Plantactinospora</taxon>
    </lineage>
</organism>
<feature type="region of interest" description="Disordered" evidence="2">
    <location>
        <begin position="182"/>
        <end position="232"/>
    </location>
</feature>
<evidence type="ECO:0008006" key="6">
    <source>
        <dbReference type="Google" id="ProtNLM"/>
    </source>
</evidence>
<feature type="compositionally biased region" description="Basic and acidic residues" evidence="2">
    <location>
        <begin position="201"/>
        <end position="215"/>
    </location>
</feature>
<feature type="coiled-coil region" evidence="1">
    <location>
        <begin position="43"/>
        <end position="70"/>
    </location>
</feature>